<name>A0AAW2NTI4_SESRA</name>
<gene>
    <name evidence="4" type="ORF">Sradi_4411400</name>
</gene>
<reference evidence="4" key="1">
    <citation type="submission" date="2020-06" db="EMBL/GenBank/DDBJ databases">
        <authorList>
            <person name="Li T."/>
            <person name="Hu X."/>
            <person name="Zhang T."/>
            <person name="Song X."/>
            <person name="Zhang H."/>
            <person name="Dai N."/>
            <person name="Sheng W."/>
            <person name="Hou X."/>
            <person name="Wei L."/>
        </authorList>
    </citation>
    <scope>NUCLEOTIDE SEQUENCE</scope>
    <source>
        <strain evidence="4">G02</strain>
        <tissue evidence="4">Leaf</tissue>
    </source>
</reference>
<keyword evidence="1" id="KW-0479">Metal-binding</keyword>
<accession>A0AAW2NTI4</accession>
<dbReference type="GO" id="GO:0003676">
    <property type="term" value="F:nucleic acid binding"/>
    <property type="evidence" value="ECO:0007669"/>
    <property type="project" value="InterPro"/>
</dbReference>
<sequence>MAKEDTSAKLNRVLQLTEAEKTGEAISPYTWSDNMDDTGHYLAGRLLTSKFIRLIRLKSSLLSSSTPSKVWSLRLLRMVLFCFNHRVDKNRALVGWTWSFKENILKLSRVNENENPLWVNLEWCALYVHVRDLPIRKMTKEFAEYIGNRIGKFMDVEHMDDHRNWSSTLRIWVKLSFTKPLRRFMKIRSTDNEMLLVSSYERLPNFCYLCGLLGHLSKLCEKRYEPDFSDPGEDSPFNAWFRATLVYNLATKEPRGCWGEKEPPNMGISSLSGQNKSSPANQVNRRGITCWKV</sequence>
<evidence type="ECO:0000259" key="3">
    <source>
        <dbReference type="PROSITE" id="PS50158"/>
    </source>
</evidence>
<keyword evidence="1" id="KW-0862">Zinc</keyword>
<comment type="caution">
    <text evidence="4">The sequence shown here is derived from an EMBL/GenBank/DDBJ whole genome shotgun (WGS) entry which is preliminary data.</text>
</comment>
<protein>
    <recommendedName>
        <fullName evidence="3">CCHC-type domain-containing protein</fullName>
    </recommendedName>
</protein>
<feature type="compositionally biased region" description="Polar residues" evidence="2">
    <location>
        <begin position="268"/>
        <end position="284"/>
    </location>
</feature>
<evidence type="ECO:0000256" key="2">
    <source>
        <dbReference type="SAM" id="MobiDB-lite"/>
    </source>
</evidence>
<dbReference type="PANTHER" id="PTHR31286:SF153">
    <property type="entry name" value="DUF4283 DOMAIN PROTEIN"/>
    <property type="match status" value="1"/>
</dbReference>
<feature type="region of interest" description="Disordered" evidence="2">
    <location>
        <begin position="268"/>
        <end position="288"/>
    </location>
</feature>
<proteinExistence type="predicted"/>
<dbReference type="EMBL" id="JACGWJ010000019">
    <property type="protein sequence ID" value="KAL0345801.1"/>
    <property type="molecule type" value="Genomic_DNA"/>
</dbReference>
<dbReference type="Pfam" id="PF14392">
    <property type="entry name" value="zf-CCHC_4"/>
    <property type="match status" value="1"/>
</dbReference>
<dbReference type="PANTHER" id="PTHR31286">
    <property type="entry name" value="GLYCINE-RICH CELL WALL STRUCTURAL PROTEIN 1.8-LIKE"/>
    <property type="match status" value="1"/>
</dbReference>
<dbReference type="GO" id="GO:0008270">
    <property type="term" value="F:zinc ion binding"/>
    <property type="evidence" value="ECO:0007669"/>
    <property type="project" value="UniProtKB-KW"/>
</dbReference>
<reference evidence="4" key="2">
    <citation type="journal article" date="2024" name="Plant">
        <title>Genomic evolution and insights into agronomic trait innovations of Sesamum species.</title>
        <authorList>
            <person name="Miao H."/>
            <person name="Wang L."/>
            <person name="Qu L."/>
            <person name="Liu H."/>
            <person name="Sun Y."/>
            <person name="Le M."/>
            <person name="Wang Q."/>
            <person name="Wei S."/>
            <person name="Zheng Y."/>
            <person name="Lin W."/>
            <person name="Duan Y."/>
            <person name="Cao H."/>
            <person name="Xiong S."/>
            <person name="Wang X."/>
            <person name="Wei L."/>
            <person name="Li C."/>
            <person name="Ma Q."/>
            <person name="Ju M."/>
            <person name="Zhao R."/>
            <person name="Li G."/>
            <person name="Mu C."/>
            <person name="Tian Q."/>
            <person name="Mei H."/>
            <person name="Zhang T."/>
            <person name="Gao T."/>
            <person name="Zhang H."/>
        </authorList>
    </citation>
    <scope>NUCLEOTIDE SEQUENCE</scope>
    <source>
        <strain evidence="4">G02</strain>
    </source>
</reference>
<dbReference type="InterPro" id="IPR025836">
    <property type="entry name" value="Zn_knuckle_CX2CX4HX4C"/>
</dbReference>
<evidence type="ECO:0000313" key="4">
    <source>
        <dbReference type="EMBL" id="KAL0345801.1"/>
    </source>
</evidence>
<feature type="domain" description="CCHC-type" evidence="3">
    <location>
        <begin position="207"/>
        <end position="222"/>
    </location>
</feature>
<keyword evidence="1" id="KW-0863">Zinc-finger</keyword>
<dbReference type="InterPro" id="IPR001878">
    <property type="entry name" value="Znf_CCHC"/>
</dbReference>
<organism evidence="4">
    <name type="scientific">Sesamum radiatum</name>
    <name type="common">Black benniseed</name>
    <dbReference type="NCBI Taxonomy" id="300843"/>
    <lineage>
        <taxon>Eukaryota</taxon>
        <taxon>Viridiplantae</taxon>
        <taxon>Streptophyta</taxon>
        <taxon>Embryophyta</taxon>
        <taxon>Tracheophyta</taxon>
        <taxon>Spermatophyta</taxon>
        <taxon>Magnoliopsida</taxon>
        <taxon>eudicotyledons</taxon>
        <taxon>Gunneridae</taxon>
        <taxon>Pentapetalae</taxon>
        <taxon>asterids</taxon>
        <taxon>lamiids</taxon>
        <taxon>Lamiales</taxon>
        <taxon>Pedaliaceae</taxon>
        <taxon>Sesamum</taxon>
    </lineage>
</organism>
<dbReference type="PROSITE" id="PS50158">
    <property type="entry name" value="ZF_CCHC"/>
    <property type="match status" value="1"/>
</dbReference>
<dbReference type="AlphaFoldDB" id="A0AAW2NTI4"/>
<dbReference type="InterPro" id="IPR040256">
    <property type="entry name" value="At4g02000-like"/>
</dbReference>
<evidence type="ECO:0000256" key="1">
    <source>
        <dbReference type="PROSITE-ProRule" id="PRU00047"/>
    </source>
</evidence>